<keyword evidence="3" id="KW-1185">Reference proteome</keyword>
<dbReference type="Proteomes" id="UP000800035">
    <property type="component" value="Unassembled WGS sequence"/>
</dbReference>
<organism evidence="2 3">
    <name type="scientific">Byssothecium circinans</name>
    <dbReference type="NCBI Taxonomy" id="147558"/>
    <lineage>
        <taxon>Eukaryota</taxon>
        <taxon>Fungi</taxon>
        <taxon>Dikarya</taxon>
        <taxon>Ascomycota</taxon>
        <taxon>Pezizomycotina</taxon>
        <taxon>Dothideomycetes</taxon>
        <taxon>Pleosporomycetidae</taxon>
        <taxon>Pleosporales</taxon>
        <taxon>Massarineae</taxon>
        <taxon>Massarinaceae</taxon>
        <taxon>Byssothecium</taxon>
    </lineage>
</organism>
<dbReference type="EMBL" id="ML976990">
    <property type="protein sequence ID" value="KAF1957041.1"/>
    <property type="molecule type" value="Genomic_DNA"/>
</dbReference>
<feature type="compositionally biased region" description="Low complexity" evidence="1">
    <location>
        <begin position="50"/>
        <end position="61"/>
    </location>
</feature>
<proteinExistence type="predicted"/>
<evidence type="ECO:0000313" key="2">
    <source>
        <dbReference type="EMBL" id="KAF1957041.1"/>
    </source>
</evidence>
<evidence type="ECO:0000313" key="3">
    <source>
        <dbReference type="Proteomes" id="UP000800035"/>
    </source>
</evidence>
<feature type="region of interest" description="Disordered" evidence="1">
    <location>
        <begin position="31"/>
        <end position="104"/>
    </location>
</feature>
<sequence>MSRAPTGPVCNKSKSKECTTCPKAILIKSPGVANCDPKKQKCPTNTSLRPSNPSSKASNKPTATLKASANPTVQPKPTAQPKSPKTPCTPKHGKTCKRHEAEDEEAKLDEKLSFEQLNINDGTPVNELVSRADYTVAMFDTKAEDWLPGFSIMTKDLSVCSVVAVWDNLRIIMSHIPPGEPTANGDVLDNAATLRLYLGRIDAEMARTPLVAPKSGYFLVRESMDATDKEIVRNWAIGHGISLITRPYKFQGPPGAKLTLRRPATGNGPIAHDLENLEKV</sequence>
<gene>
    <name evidence="2" type="ORF">CC80DRAFT_561510</name>
</gene>
<dbReference type="AlphaFoldDB" id="A0A6A5TWN7"/>
<dbReference type="OrthoDB" id="3935914at2759"/>
<feature type="compositionally biased region" description="Polar residues" evidence="1">
    <location>
        <begin position="65"/>
        <end position="83"/>
    </location>
</feature>
<name>A0A6A5TWN7_9PLEO</name>
<accession>A0A6A5TWN7</accession>
<protein>
    <submittedName>
        <fullName evidence="2">Uncharacterized protein</fullName>
    </submittedName>
</protein>
<reference evidence="2" key="1">
    <citation type="journal article" date="2020" name="Stud. Mycol.">
        <title>101 Dothideomycetes genomes: a test case for predicting lifestyles and emergence of pathogens.</title>
        <authorList>
            <person name="Haridas S."/>
            <person name="Albert R."/>
            <person name="Binder M."/>
            <person name="Bloem J."/>
            <person name="Labutti K."/>
            <person name="Salamov A."/>
            <person name="Andreopoulos B."/>
            <person name="Baker S."/>
            <person name="Barry K."/>
            <person name="Bills G."/>
            <person name="Bluhm B."/>
            <person name="Cannon C."/>
            <person name="Castanera R."/>
            <person name="Culley D."/>
            <person name="Daum C."/>
            <person name="Ezra D."/>
            <person name="Gonzalez J."/>
            <person name="Henrissat B."/>
            <person name="Kuo A."/>
            <person name="Liang C."/>
            <person name="Lipzen A."/>
            <person name="Lutzoni F."/>
            <person name="Magnuson J."/>
            <person name="Mondo S."/>
            <person name="Nolan M."/>
            <person name="Ohm R."/>
            <person name="Pangilinan J."/>
            <person name="Park H.-J."/>
            <person name="Ramirez L."/>
            <person name="Alfaro M."/>
            <person name="Sun H."/>
            <person name="Tritt A."/>
            <person name="Yoshinaga Y."/>
            <person name="Zwiers L.-H."/>
            <person name="Turgeon B."/>
            <person name="Goodwin S."/>
            <person name="Spatafora J."/>
            <person name="Crous P."/>
            <person name="Grigoriev I."/>
        </authorList>
    </citation>
    <scope>NUCLEOTIDE SEQUENCE</scope>
    <source>
        <strain evidence="2">CBS 675.92</strain>
    </source>
</reference>
<evidence type="ECO:0000256" key="1">
    <source>
        <dbReference type="SAM" id="MobiDB-lite"/>
    </source>
</evidence>